<evidence type="ECO:0000256" key="1">
    <source>
        <dbReference type="SAM" id="SignalP"/>
    </source>
</evidence>
<dbReference type="InterPro" id="IPR011042">
    <property type="entry name" value="6-blade_b-propeller_TolB-like"/>
</dbReference>
<dbReference type="Gene3D" id="2.120.10.30">
    <property type="entry name" value="TolB, C-terminal domain"/>
    <property type="match status" value="1"/>
</dbReference>
<comment type="caution">
    <text evidence="3">The sequence shown here is derived from an EMBL/GenBank/DDBJ whole genome shotgun (WGS) entry which is preliminary data.</text>
</comment>
<organism evidence="3 4">
    <name type="scientific">Paraglaciecola arctica BSs20135</name>
    <dbReference type="NCBI Taxonomy" id="493475"/>
    <lineage>
        <taxon>Bacteria</taxon>
        <taxon>Pseudomonadati</taxon>
        <taxon>Pseudomonadota</taxon>
        <taxon>Gammaproteobacteria</taxon>
        <taxon>Alteromonadales</taxon>
        <taxon>Alteromonadaceae</taxon>
        <taxon>Paraglaciecola</taxon>
    </lineage>
</organism>
<dbReference type="InterPro" id="IPR012938">
    <property type="entry name" value="Glc/Sorbosone_DH"/>
</dbReference>
<gene>
    <name evidence="3" type="primary">yliI</name>
    <name evidence="3" type="ORF">GARC_4215</name>
</gene>
<dbReference type="AlphaFoldDB" id="K6YSK7"/>
<dbReference type="InterPro" id="IPR011041">
    <property type="entry name" value="Quinoprot_gluc/sorb_DH_b-prop"/>
</dbReference>
<dbReference type="SUPFAM" id="SSF50952">
    <property type="entry name" value="Soluble quinoprotein glucose dehydrogenase"/>
    <property type="match status" value="1"/>
</dbReference>
<dbReference type="PROSITE" id="PS51257">
    <property type="entry name" value="PROKAR_LIPOPROTEIN"/>
    <property type="match status" value="1"/>
</dbReference>
<dbReference type="OrthoDB" id="9770043at2"/>
<dbReference type="Proteomes" id="UP000006327">
    <property type="component" value="Unassembled WGS sequence"/>
</dbReference>
<dbReference type="EMBL" id="BAEO01000060">
    <property type="protein sequence ID" value="GAC21157.1"/>
    <property type="molecule type" value="Genomic_DNA"/>
</dbReference>
<keyword evidence="1" id="KW-0732">Signal</keyword>
<feature type="domain" description="Glucose/Sorbosone dehydrogenase" evidence="2">
    <location>
        <begin position="40"/>
        <end position="368"/>
    </location>
</feature>
<evidence type="ECO:0000259" key="2">
    <source>
        <dbReference type="Pfam" id="PF07995"/>
    </source>
</evidence>
<sequence length="372" mass="41414">MPYRGFIFALIILLSCNVGGLAAQQSQFPNYQIQEIASGLNFPWSLAFLPDGSLLVTERTGKLRKVSGGNVSEPISGLPDIYVKGQGGLLEVILHPNFSENRWLYLSYVIGNDDKNALQVMRATLIDNKLTEQQVVFTVTPFKSTPVHFAGRMAFLPDNSLLITSGDGFDYREDAQRLDSLLGKIIRIKDDGSVPKDNPFLSDTPDAANNYVFSYGHRNHQGILYDPKRQVIFSNEHGPDGGDELNIIQAGVNYGWPVITKGLDYIGSRISPFTEYPNMQQPFLDWTPSIAPSGMAVHSGEMFKALNGDLLVSVLKFKEVRWVQMDDLKVVGQTSLFKELEQRIRDVRVAPDGSIYILTDSDKGKILRVLPD</sequence>
<proteinExistence type="predicted"/>
<keyword evidence="4" id="KW-1185">Reference proteome</keyword>
<evidence type="ECO:0000313" key="3">
    <source>
        <dbReference type="EMBL" id="GAC21157.1"/>
    </source>
</evidence>
<dbReference type="STRING" id="493475.GARC_4215"/>
<name>K6YSK7_9ALTE</name>
<feature type="chain" id="PRO_5003900320" evidence="1">
    <location>
        <begin position="23"/>
        <end position="372"/>
    </location>
</feature>
<protein>
    <submittedName>
        <fullName evidence="3">Soluble aldose sugar dehydrogenase yliI</fullName>
    </submittedName>
</protein>
<dbReference type="PANTHER" id="PTHR19328">
    <property type="entry name" value="HEDGEHOG-INTERACTING PROTEIN"/>
    <property type="match status" value="1"/>
</dbReference>
<reference evidence="3 4" key="1">
    <citation type="journal article" date="2017" name="Antonie Van Leeuwenhoek">
        <title>Rhizobium rhizosphaerae sp. nov., a novel species isolated from rice rhizosphere.</title>
        <authorList>
            <person name="Zhao J.J."/>
            <person name="Zhang J."/>
            <person name="Zhang R.J."/>
            <person name="Zhang C.W."/>
            <person name="Yin H.Q."/>
            <person name="Zhang X.X."/>
        </authorList>
    </citation>
    <scope>NUCLEOTIDE SEQUENCE [LARGE SCALE GENOMIC DNA]</scope>
    <source>
        <strain evidence="3 4">BSs20135</strain>
    </source>
</reference>
<feature type="signal peptide" evidence="1">
    <location>
        <begin position="1"/>
        <end position="22"/>
    </location>
</feature>
<dbReference type="Pfam" id="PF07995">
    <property type="entry name" value="GSDH"/>
    <property type="match status" value="1"/>
</dbReference>
<dbReference type="eggNOG" id="COG2133">
    <property type="taxonomic scope" value="Bacteria"/>
</dbReference>
<dbReference type="PANTHER" id="PTHR19328:SF75">
    <property type="entry name" value="ALDOSE SUGAR DEHYDROGENASE YLII"/>
    <property type="match status" value="1"/>
</dbReference>
<evidence type="ECO:0000313" key="4">
    <source>
        <dbReference type="Proteomes" id="UP000006327"/>
    </source>
</evidence>
<accession>K6YSK7</accession>